<keyword evidence="5 7" id="KW-0472">Membrane</keyword>
<evidence type="ECO:0000313" key="11">
    <source>
        <dbReference type="EMBL" id="MDC2409095.1"/>
    </source>
</evidence>
<dbReference type="Gene3D" id="2.170.130.10">
    <property type="entry name" value="TonB-dependent receptor, plug domain"/>
    <property type="match status" value="1"/>
</dbReference>
<sequence>MKHKTTFEKLPQTNVGRSKNWKTLRAICLLLFLSVSFTAYSQITVNVKDISLRASLKKIEQVSNYKFFYNESLPELNQKVSLNVKDATIEQTMQQLLGKMELTYKKEQENVIVLIRKPQEKQRNIKVSGTVVDSNGEPIIGASVVVKGTSNGTITDLDGNFSINDVSETSQLTVSYIGYKPVQLRATDKNMAKVVLQEDSKMIEEVVVVGYTPMRKSDFTGSLASVKASELSLSAATAGQALVGKVAGVQVMQTSGAPGEGVKIKVRGTNSLSASTTPLYVIDGYPASEDVYINPEDIETIDVLKDAASAAIYGSRGASGVVLITTKRGNSGKARIDYDYQFSMQQVERKIKLLDAYQYRDLVIEARNNSYRDKAEAAGKSWNPLDDNAIRASKGFNLNEVGISDLFFDFTTGKPVDPTYNTDWQDAIYGNAPMHRHNLSVTGGQDFLKYRFSLGYLDQDGIIAPSGHKRLNVRANVDAEVTKRLKVGVNFSFVDVSERQVQADGRYINDGVVQSALLMFPQFPVYNSDGTYAVGNQIAMKADGYQMVENPVALAHEIDIRNKSSRMNFNANITYDILKQLQFKANLGTQYYTSRYNYYRPRTVGQDGDMPNSDAVQARVKARDITNRDIDRLGEFTLNYNGEFGKHRLNALVGYTLQKKTYDRVAVEATGFPDDRIHEVTAHGPNASDIGLYSSDTRKAAWTMMSYLARVNYSFDNRYVVTGTVRTDGSSRFGKENRWGWFPSISLGWTISNEKFYQDLLGNNSSLKLRASWGLSGNNNIGNYEHTATMSQGGYVYGNTVETAYWQGTFKDAAIGWEKTSQYNVGFDLGLFNGRVNLIGNYYNSLSYDLLYDQPISSISGSSSVKTNLKNAKVRNSGVDFQIDGRILTGDFKWNVSANISVNRNKVVDLGGINDLYLVSERNVVSHVTRSGLPIGSFYGYIADGIISEKDYTNIMIDKSNLVNGKFPDGYQLIGPAVPNYNNIHPGDVKWRDVDKNGLITENDREILGNAYPDFTYGISTDFSYKNFDLRATFTGSQGAEVINFQKYYLYNMEGSGNQLASVLNRWHSDENPGSGGVFRAARSSTPNTSQRLSSYMVDDASYFRCANITLGYNFPVKWMQKVSVQALRLYVSVDNLFTLTDYEGYNPEVDYKGNNLLPGFDWGVYPLARTYSIGAKITF</sequence>
<dbReference type="InterPro" id="IPR036942">
    <property type="entry name" value="Beta-barrel_TonB_sf"/>
</dbReference>
<dbReference type="InterPro" id="IPR023997">
    <property type="entry name" value="TonB-dep_OMP_SusC/RagA_CS"/>
</dbReference>
<dbReference type="SMART" id="SM00965">
    <property type="entry name" value="STN"/>
    <property type="match status" value="1"/>
</dbReference>
<evidence type="ECO:0000259" key="8">
    <source>
        <dbReference type="SMART" id="SM00965"/>
    </source>
</evidence>
<dbReference type="InterPro" id="IPR037066">
    <property type="entry name" value="Plug_dom_sf"/>
</dbReference>
<organism evidence="10 13">
    <name type="scientific">Bacteroides ovatus</name>
    <dbReference type="NCBI Taxonomy" id="28116"/>
    <lineage>
        <taxon>Bacteria</taxon>
        <taxon>Pseudomonadati</taxon>
        <taxon>Bacteroidota</taxon>
        <taxon>Bacteroidia</taxon>
        <taxon>Bacteroidales</taxon>
        <taxon>Bacteroidaceae</taxon>
        <taxon>Bacteroides</taxon>
    </lineage>
</organism>
<dbReference type="EMBL" id="VWLX01000025">
    <property type="protein sequence ID" value="KAA3799461.1"/>
    <property type="molecule type" value="Genomic_DNA"/>
</dbReference>
<dbReference type="Proteomes" id="UP001214017">
    <property type="component" value="Unassembled WGS sequence"/>
</dbReference>
<dbReference type="RefSeq" id="WP_004302288.1">
    <property type="nucleotide sequence ID" value="NZ_BAABYJ010000001.1"/>
</dbReference>
<reference evidence="13 14" key="1">
    <citation type="journal article" date="2019" name="Nat. Med.">
        <title>A library of human gut bacterial isolates paired with longitudinal multiomics data enables mechanistic microbiome research.</title>
        <authorList>
            <person name="Poyet M."/>
            <person name="Groussin M."/>
            <person name="Gibbons S.M."/>
            <person name="Avila-Pacheco J."/>
            <person name="Jiang X."/>
            <person name="Kearney S.M."/>
            <person name="Perrotta A.R."/>
            <person name="Berdy B."/>
            <person name="Zhao S."/>
            <person name="Lieberman T.D."/>
            <person name="Swanson P.K."/>
            <person name="Smith M."/>
            <person name="Roesemann S."/>
            <person name="Alexander J.E."/>
            <person name="Rich S.A."/>
            <person name="Livny J."/>
            <person name="Vlamakis H."/>
            <person name="Clish C."/>
            <person name="Bullock K."/>
            <person name="Deik A."/>
            <person name="Scott J."/>
            <person name="Pierce K.A."/>
            <person name="Xavier R.J."/>
            <person name="Alm E.J."/>
        </authorList>
    </citation>
    <scope>NUCLEOTIDE SEQUENCE [LARGE SCALE GENOMIC DNA]</scope>
    <source>
        <strain evidence="10 13">BIOML-A163</strain>
        <strain evidence="9 14">BIOML-A183</strain>
    </source>
</reference>
<name>A0A139KSA9_BACOV</name>
<evidence type="ECO:0000313" key="12">
    <source>
        <dbReference type="EMBL" id="MDC2742799.1"/>
    </source>
</evidence>
<dbReference type="Pfam" id="PF07660">
    <property type="entry name" value="STN"/>
    <property type="match status" value="1"/>
</dbReference>
<dbReference type="SUPFAM" id="SSF49464">
    <property type="entry name" value="Carboxypeptidase regulatory domain-like"/>
    <property type="match status" value="1"/>
</dbReference>
<evidence type="ECO:0000313" key="14">
    <source>
        <dbReference type="Proteomes" id="UP000460135"/>
    </source>
</evidence>
<dbReference type="InterPro" id="IPR023996">
    <property type="entry name" value="TonB-dep_OMP_SusC/RagA"/>
</dbReference>
<evidence type="ECO:0000256" key="7">
    <source>
        <dbReference type="PROSITE-ProRule" id="PRU01360"/>
    </source>
</evidence>
<dbReference type="InterPro" id="IPR012910">
    <property type="entry name" value="Plug_dom"/>
</dbReference>
<dbReference type="Proteomes" id="UP000460135">
    <property type="component" value="Unassembled WGS sequence"/>
</dbReference>
<dbReference type="KEGG" id="boa:Bovatus_04958"/>
<keyword evidence="4 7" id="KW-0812">Transmembrane</keyword>
<proteinExistence type="inferred from homology"/>
<dbReference type="STRING" id="28116.Bovatus_04958"/>
<dbReference type="PROSITE" id="PS52016">
    <property type="entry name" value="TONB_DEPENDENT_REC_3"/>
    <property type="match status" value="1"/>
</dbReference>
<keyword evidence="6 7" id="KW-0998">Cell outer membrane</keyword>
<dbReference type="Proteomes" id="UP001219389">
    <property type="component" value="Unassembled WGS sequence"/>
</dbReference>
<feature type="domain" description="Secretin/TonB short N-terminal" evidence="8">
    <location>
        <begin position="65"/>
        <end position="117"/>
    </location>
</feature>
<dbReference type="EMBL" id="JAQNZF010000012">
    <property type="protein sequence ID" value="MDC2742799.1"/>
    <property type="molecule type" value="Genomic_DNA"/>
</dbReference>
<dbReference type="FunFam" id="2.60.40.1120:FF:000003">
    <property type="entry name" value="Outer membrane protein Omp121"/>
    <property type="match status" value="1"/>
</dbReference>
<evidence type="ECO:0000313" key="9">
    <source>
        <dbReference type="EMBL" id="KAA3799461.1"/>
    </source>
</evidence>
<gene>
    <name evidence="10" type="ORF">F3D71_02120</name>
    <name evidence="9" type="ORF">F3F51_24215</name>
    <name evidence="11" type="ORF">PO240_14545</name>
    <name evidence="12" type="ORF">PO382_11240</name>
</gene>
<dbReference type="InterPro" id="IPR011662">
    <property type="entry name" value="Secretin/TonB_short_N"/>
</dbReference>
<evidence type="ECO:0000256" key="3">
    <source>
        <dbReference type="ARBA" id="ARBA00022452"/>
    </source>
</evidence>
<dbReference type="EMBL" id="JAQNWR010000009">
    <property type="protein sequence ID" value="MDC2409095.1"/>
    <property type="molecule type" value="Genomic_DNA"/>
</dbReference>
<comment type="subcellular location">
    <subcellularLocation>
        <location evidence="1 7">Cell outer membrane</location>
        <topology evidence="1 7">Multi-pass membrane protein</topology>
    </subcellularLocation>
</comment>
<protein>
    <submittedName>
        <fullName evidence="10">TonB-dependent receptor</fullName>
    </submittedName>
</protein>
<accession>A0A139KSA9</accession>
<evidence type="ECO:0000313" key="13">
    <source>
        <dbReference type="Proteomes" id="UP000323717"/>
    </source>
</evidence>
<comment type="similarity">
    <text evidence="7">Belongs to the TonB-dependent receptor family.</text>
</comment>
<comment type="caution">
    <text evidence="10">The sequence shown here is derived from an EMBL/GenBank/DDBJ whole genome shotgun (WGS) entry which is preliminary data.</text>
</comment>
<keyword evidence="2 7" id="KW-0813">Transport</keyword>
<keyword evidence="3 7" id="KW-1134">Transmembrane beta strand</keyword>
<dbReference type="GO" id="GO:0009279">
    <property type="term" value="C:cell outer membrane"/>
    <property type="evidence" value="ECO:0007669"/>
    <property type="project" value="UniProtKB-SubCell"/>
</dbReference>
<dbReference type="GeneID" id="29455006"/>
<dbReference type="Pfam" id="PF13715">
    <property type="entry name" value="CarbopepD_reg_2"/>
    <property type="match status" value="1"/>
</dbReference>
<evidence type="ECO:0000256" key="1">
    <source>
        <dbReference type="ARBA" id="ARBA00004571"/>
    </source>
</evidence>
<dbReference type="Gene3D" id="2.40.170.20">
    <property type="entry name" value="TonB-dependent receptor, beta-barrel domain"/>
    <property type="match status" value="1"/>
</dbReference>
<evidence type="ECO:0000256" key="2">
    <source>
        <dbReference type="ARBA" id="ARBA00022448"/>
    </source>
</evidence>
<dbReference type="Gene3D" id="2.60.40.1120">
    <property type="entry name" value="Carboxypeptidase-like, regulatory domain"/>
    <property type="match status" value="1"/>
</dbReference>
<keyword evidence="10" id="KW-0675">Receptor</keyword>
<dbReference type="InterPro" id="IPR008969">
    <property type="entry name" value="CarboxyPept-like_regulatory"/>
</dbReference>
<evidence type="ECO:0000256" key="4">
    <source>
        <dbReference type="ARBA" id="ARBA00022692"/>
    </source>
</evidence>
<evidence type="ECO:0000256" key="5">
    <source>
        <dbReference type="ARBA" id="ARBA00023136"/>
    </source>
</evidence>
<evidence type="ECO:0000313" key="10">
    <source>
        <dbReference type="EMBL" id="KAA3954501.1"/>
    </source>
</evidence>
<dbReference type="EMBL" id="VWLE01000011">
    <property type="protein sequence ID" value="KAA3954501.1"/>
    <property type="molecule type" value="Genomic_DNA"/>
</dbReference>
<dbReference type="Pfam" id="PF07715">
    <property type="entry name" value="Plug"/>
    <property type="match status" value="1"/>
</dbReference>
<dbReference type="Proteomes" id="UP000323717">
    <property type="component" value="Unassembled WGS sequence"/>
</dbReference>
<dbReference type="NCBIfam" id="TIGR04056">
    <property type="entry name" value="OMP_RagA_SusC"/>
    <property type="match status" value="1"/>
</dbReference>
<dbReference type="InterPro" id="IPR039426">
    <property type="entry name" value="TonB-dep_rcpt-like"/>
</dbReference>
<reference evidence="11" key="2">
    <citation type="submission" date="2022-10" db="EMBL/GenBank/DDBJ databases">
        <title>Human gut microbiome strain richness.</title>
        <authorList>
            <person name="Chen-Liaw A."/>
        </authorList>
    </citation>
    <scope>NUCLEOTIDE SEQUENCE</scope>
    <source>
        <strain evidence="12">BSD2780120875st1_E1_BSD2780120875_150330</strain>
        <strain evidence="11">F7_m1001271B151109d0_201107</strain>
    </source>
</reference>
<dbReference type="NCBIfam" id="TIGR04057">
    <property type="entry name" value="SusC_RagA_signa"/>
    <property type="match status" value="1"/>
</dbReference>
<dbReference type="SUPFAM" id="SSF56935">
    <property type="entry name" value="Porins"/>
    <property type="match status" value="1"/>
</dbReference>
<dbReference type="AlphaFoldDB" id="A0A139KSA9"/>
<evidence type="ECO:0000256" key="6">
    <source>
        <dbReference type="ARBA" id="ARBA00023237"/>
    </source>
</evidence>